<evidence type="ECO:0000256" key="2">
    <source>
        <dbReference type="ARBA" id="ARBA00022845"/>
    </source>
</evidence>
<dbReference type="Pfam" id="PF26356">
    <property type="entry name" value="Pelota_N"/>
    <property type="match status" value="1"/>
</dbReference>
<organism evidence="6 7">
    <name type="scientific">Hypothenemus hampei</name>
    <name type="common">Coffee berry borer</name>
    <dbReference type="NCBI Taxonomy" id="57062"/>
    <lineage>
        <taxon>Eukaryota</taxon>
        <taxon>Metazoa</taxon>
        <taxon>Ecdysozoa</taxon>
        <taxon>Arthropoda</taxon>
        <taxon>Hexapoda</taxon>
        <taxon>Insecta</taxon>
        <taxon>Pterygota</taxon>
        <taxon>Neoptera</taxon>
        <taxon>Endopterygota</taxon>
        <taxon>Coleoptera</taxon>
        <taxon>Polyphaga</taxon>
        <taxon>Cucujiformia</taxon>
        <taxon>Curculionidae</taxon>
        <taxon>Scolytinae</taxon>
        <taxon>Hypothenemus</taxon>
    </lineage>
</organism>
<dbReference type="InterPro" id="IPR005140">
    <property type="entry name" value="eRF1_Pelota-like_N"/>
</dbReference>
<feature type="domain" description="eRF1/Pelota-like N-terminal" evidence="5">
    <location>
        <begin position="120"/>
        <end position="235"/>
    </location>
</feature>
<feature type="region of interest" description="Disordered" evidence="4">
    <location>
        <begin position="348"/>
        <end position="394"/>
    </location>
</feature>
<dbReference type="PANTHER" id="PTHR12669">
    <property type="entry name" value="EUKARYOTIC TRANSLATION INITIATION FACTOR 4E-BINDING PROTEIN"/>
    <property type="match status" value="1"/>
</dbReference>
<proteinExistence type="inferred from homology"/>
<accession>A0ABD1EME2</accession>
<dbReference type="Pfam" id="PF05456">
    <property type="entry name" value="eIF_4EBP"/>
    <property type="match status" value="1"/>
</dbReference>
<comment type="caution">
    <text evidence="6">The sequence shown here is derived from an EMBL/GenBank/DDBJ whole genome shotgun (WGS) entry which is preliminary data.</text>
</comment>
<evidence type="ECO:0000256" key="1">
    <source>
        <dbReference type="ARBA" id="ARBA00005480"/>
    </source>
</evidence>
<dbReference type="EMBL" id="JBDJPC010000006">
    <property type="protein sequence ID" value="KAL1497672.1"/>
    <property type="molecule type" value="Genomic_DNA"/>
</dbReference>
<dbReference type="AlphaFoldDB" id="A0ABD1EME2"/>
<keyword evidence="3" id="KW-0652">Protein synthesis inhibitor</keyword>
<name>A0ABD1EME2_HYPHA</name>
<dbReference type="GO" id="GO:0017148">
    <property type="term" value="P:negative regulation of translation"/>
    <property type="evidence" value="ECO:0007669"/>
    <property type="project" value="UniProtKB-KW"/>
</dbReference>
<reference evidence="6 7" key="1">
    <citation type="submission" date="2024-05" db="EMBL/GenBank/DDBJ databases">
        <title>Genetic variation in Jamaican populations of the coffee berry borer (Hypothenemus hampei).</title>
        <authorList>
            <person name="Errbii M."/>
            <person name="Myrie A."/>
        </authorList>
    </citation>
    <scope>NUCLEOTIDE SEQUENCE [LARGE SCALE GENOMIC DNA]</scope>
    <source>
        <strain evidence="6">JA-Hopewell-2020-01-JO</strain>
        <tissue evidence="6">Whole body</tissue>
    </source>
</reference>
<protein>
    <recommendedName>
        <fullName evidence="5">eRF1/Pelota-like N-terminal domain-containing protein</fullName>
    </recommendedName>
</protein>
<evidence type="ECO:0000256" key="4">
    <source>
        <dbReference type="SAM" id="MobiDB-lite"/>
    </source>
</evidence>
<dbReference type="SMART" id="SM01194">
    <property type="entry name" value="eRF1_1"/>
    <property type="match status" value="1"/>
</dbReference>
<dbReference type="InterPro" id="IPR038069">
    <property type="entry name" value="Pelota/DOM34_N"/>
</dbReference>
<dbReference type="Gene3D" id="2.30.30.870">
    <property type="entry name" value="Pelota, domain A"/>
    <property type="match status" value="1"/>
</dbReference>
<evidence type="ECO:0000256" key="3">
    <source>
        <dbReference type="ARBA" id="ARBA00023193"/>
    </source>
</evidence>
<gene>
    <name evidence="6" type="ORF">ABEB36_008594</name>
</gene>
<keyword evidence="2" id="KW-0810">Translation regulation</keyword>
<dbReference type="Proteomes" id="UP001566132">
    <property type="component" value="Unassembled WGS sequence"/>
</dbReference>
<dbReference type="SUPFAM" id="SSF159065">
    <property type="entry name" value="Dom34/Pelota N-terminal domain-like"/>
    <property type="match status" value="1"/>
</dbReference>
<evidence type="ECO:0000313" key="7">
    <source>
        <dbReference type="Proteomes" id="UP001566132"/>
    </source>
</evidence>
<evidence type="ECO:0000259" key="5">
    <source>
        <dbReference type="SMART" id="SM01194"/>
    </source>
</evidence>
<dbReference type="InterPro" id="IPR058547">
    <property type="entry name" value="Pelota_N"/>
</dbReference>
<keyword evidence="7" id="KW-1185">Reference proteome</keyword>
<dbReference type="InterPro" id="IPR008606">
    <property type="entry name" value="EIF4EBP"/>
</dbReference>
<comment type="similarity">
    <text evidence="1">Belongs to the eIF4E-binding protein family.</text>
</comment>
<sequence>MEQDSATKKFGVNLAHLQTLWEFQRCLKNEKHQAVSKMNFEGRAKISYKNNEFEWCSITIQNMIIVFKAENDGYWEDSELTLNSKRIKNYVKVGNIVTLLFRSPHIAFGNELKLDFDGDDKLVQPFAGRISEEPENTWHAYNLISEDDSVKSSTIRKEQSELSAASLTSNRSRTALTVENVDFNTQACMLRLKGRNIDENQYVKVILKTIVKALYKPISYRKLDNSEEKLRAFNGLNKKLRSESCGSSVEIQVLIIKRKYLSIPFEIKMSSSMMGTVAIPIKKVIIDDPSDLPNHYSETPGGTLFSTTPGGTRIVYEKNFLMTLRNSPNSKTPPTCVIPDYLVKGSTGTPPKKTYYNPHYSNSRRSSYPKIRRDSNNGRRNSAQDNDDQFQMEL</sequence>
<dbReference type="PANTHER" id="PTHR12669:SF12">
    <property type="entry name" value="EUKARYOTIC TRANSLATION INITIATION FACTOR 4E-BINDING PROTEIN"/>
    <property type="match status" value="1"/>
</dbReference>
<feature type="compositionally biased region" description="Acidic residues" evidence="4">
    <location>
        <begin position="385"/>
        <end position="394"/>
    </location>
</feature>
<evidence type="ECO:0000313" key="6">
    <source>
        <dbReference type="EMBL" id="KAL1497672.1"/>
    </source>
</evidence>